<feature type="transmembrane region" description="Helical" evidence="1">
    <location>
        <begin position="42"/>
        <end position="67"/>
    </location>
</feature>
<sequence length="432" mass="51797">MEEKFLQTHITLLFYLILLFYLKNFTVNFIEIPKKILHYIKVYYSFLIILTAVGFFSRLIILIQIFIVQKINEILNKFLNSNSKNVKIKKNIRFNKDSSKLKLKKKKLSDIDNNFKYLKNNNLDKLNHDKFSKGNIDLNKKNYINHNQDANKYDKKREAYIPYIIKKRKKNKEKNIENDQIKNEDIKRKAKDKMKNDQDTETYLETKENTNFDYSYKQKYNFFTHFSNVSYNEENSVEKNNNMNCNKNNNVNSNTTEHLDNDLYNSKNKYTNNNIKNDIKTNSNNNIYNNPNNSFINYRDSNCSYTCVNEMNKKINDTFTKSEKIPLKSILKKNILSNDSLKIKNNQKVKSDKHIRFNADIETYFFEKNSFEEDAYNNDNDSKQKFYRIFDAYNLTNTNIFSYCNVSYNLNLVFNDVINSFFVYKDKLVKKF</sequence>
<organism evidence="2 3">
    <name type="scientific">Plasmodium gallinaceum</name>
    <dbReference type="NCBI Taxonomy" id="5849"/>
    <lineage>
        <taxon>Eukaryota</taxon>
        <taxon>Sar</taxon>
        <taxon>Alveolata</taxon>
        <taxon>Apicomplexa</taxon>
        <taxon>Aconoidasida</taxon>
        <taxon>Haemosporida</taxon>
        <taxon>Plasmodiidae</taxon>
        <taxon>Plasmodium</taxon>
        <taxon>Plasmodium (Haemamoeba)</taxon>
    </lineage>
</organism>
<name>A0A1J1GM72_PLAGA</name>
<keyword evidence="3" id="KW-1185">Reference proteome</keyword>
<accession>A0A1J1GM72</accession>
<dbReference type="Proteomes" id="UP000220797">
    <property type="component" value="Unassembled WGS sequence"/>
</dbReference>
<evidence type="ECO:0000313" key="2">
    <source>
        <dbReference type="EMBL" id="CRG93427.1"/>
    </source>
</evidence>
<reference evidence="2" key="1">
    <citation type="submission" date="2015-04" db="EMBL/GenBank/DDBJ databases">
        <authorList>
            <consortium name="Pathogen Informatics"/>
        </authorList>
    </citation>
    <scope>NUCLEOTIDE SEQUENCE [LARGE SCALE GENOMIC DNA]</scope>
    <source>
        <strain evidence="2">8A</strain>
    </source>
</reference>
<dbReference type="AlphaFoldDB" id="A0A1J1GM72"/>
<dbReference type="GeneID" id="39729658"/>
<proteinExistence type="predicted"/>
<dbReference type="OrthoDB" id="372628at2759"/>
<keyword evidence="1" id="KW-1133">Transmembrane helix</keyword>
<keyword evidence="1" id="KW-0812">Transmembrane</keyword>
<gene>
    <name evidence="2" type="ORF">PGAL8A_00113300</name>
</gene>
<dbReference type="EMBL" id="CVMV01000016">
    <property type="protein sequence ID" value="CRG93427.1"/>
    <property type="molecule type" value="Genomic_DNA"/>
</dbReference>
<keyword evidence="1" id="KW-0472">Membrane</keyword>
<feature type="transmembrane region" description="Helical" evidence="1">
    <location>
        <begin position="12"/>
        <end position="30"/>
    </location>
</feature>
<comment type="caution">
    <text evidence="2">The sequence shown here is derived from an EMBL/GenBank/DDBJ whole genome shotgun (WGS) entry which is preliminary data.</text>
</comment>
<protein>
    <submittedName>
        <fullName evidence="2">Uncharacterized protein</fullName>
    </submittedName>
</protein>
<evidence type="ECO:0000256" key="1">
    <source>
        <dbReference type="SAM" id="Phobius"/>
    </source>
</evidence>
<dbReference type="VEuPathDB" id="PlasmoDB:PGAL8A_00113300"/>
<dbReference type="RefSeq" id="XP_028526249.1">
    <property type="nucleotide sequence ID" value="XM_028674121.1"/>
</dbReference>
<evidence type="ECO:0000313" key="3">
    <source>
        <dbReference type="Proteomes" id="UP000220797"/>
    </source>
</evidence>